<organism evidence="11 12">
    <name type="scientific">Actinacidiphila cocklensis</name>
    <dbReference type="NCBI Taxonomy" id="887465"/>
    <lineage>
        <taxon>Bacteria</taxon>
        <taxon>Bacillati</taxon>
        <taxon>Actinomycetota</taxon>
        <taxon>Actinomycetes</taxon>
        <taxon>Kitasatosporales</taxon>
        <taxon>Streptomycetaceae</taxon>
        <taxon>Actinacidiphila</taxon>
    </lineage>
</organism>
<protein>
    <recommendedName>
        <fullName evidence="1">non-specific serine/threonine protein kinase</fullName>
        <ecNumber evidence="1">2.7.11.1</ecNumber>
    </recommendedName>
</protein>
<dbReference type="Gene3D" id="2.130.10.10">
    <property type="entry name" value="YVTN repeat-like/Quinoprotein amine dehydrogenase"/>
    <property type="match status" value="1"/>
</dbReference>
<dbReference type="CDD" id="cd14014">
    <property type="entry name" value="STKc_PknB_like"/>
    <property type="match status" value="1"/>
</dbReference>
<dbReference type="InterPro" id="IPR000719">
    <property type="entry name" value="Prot_kinase_dom"/>
</dbReference>
<dbReference type="InterPro" id="IPR011047">
    <property type="entry name" value="Quinoprotein_ADH-like_sf"/>
</dbReference>
<dbReference type="SMART" id="SM00564">
    <property type="entry name" value="PQQ"/>
    <property type="match status" value="3"/>
</dbReference>
<dbReference type="GO" id="GO:0005524">
    <property type="term" value="F:ATP binding"/>
    <property type="evidence" value="ECO:0007669"/>
    <property type="project" value="UniProtKB-UniRule"/>
</dbReference>
<dbReference type="Gene3D" id="3.30.200.20">
    <property type="entry name" value="Phosphorylase Kinase, domain 1"/>
    <property type="match status" value="1"/>
</dbReference>
<evidence type="ECO:0000256" key="1">
    <source>
        <dbReference type="ARBA" id="ARBA00012513"/>
    </source>
</evidence>
<keyword evidence="9" id="KW-0812">Transmembrane</keyword>
<evidence type="ECO:0000256" key="3">
    <source>
        <dbReference type="ARBA" id="ARBA00022679"/>
    </source>
</evidence>
<dbReference type="SUPFAM" id="SSF56112">
    <property type="entry name" value="Protein kinase-like (PK-like)"/>
    <property type="match status" value="1"/>
</dbReference>
<accession>A0A9W4DMT4</accession>
<evidence type="ECO:0000313" key="12">
    <source>
        <dbReference type="Proteomes" id="UP001152519"/>
    </source>
</evidence>
<evidence type="ECO:0000256" key="6">
    <source>
        <dbReference type="ARBA" id="ARBA00022840"/>
    </source>
</evidence>
<evidence type="ECO:0000256" key="5">
    <source>
        <dbReference type="ARBA" id="ARBA00022777"/>
    </source>
</evidence>
<comment type="caution">
    <text evidence="11">The sequence shown here is derived from an EMBL/GenBank/DDBJ whole genome shotgun (WGS) entry which is preliminary data.</text>
</comment>
<keyword evidence="12" id="KW-1185">Reference proteome</keyword>
<reference evidence="11" key="1">
    <citation type="submission" date="2021-05" db="EMBL/GenBank/DDBJ databases">
        <authorList>
            <person name="Arsene-Ploetze F."/>
        </authorList>
    </citation>
    <scope>NUCLEOTIDE SEQUENCE</scope>
    <source>
        <strain evidence="11">DSM 42138</strain>
    </source>
</reference>
<dbReference type="InterPro" id="IPR002372">
    <property type="entry name" value="PQQ_rpt_dom"/>
</dbReference>
<proteinExistence type="predicted"/>
<keyword evidence="5 11" id="KW-0418">Kinase</keyword>
<dbReference type="InterPro" id="IPR018391">
    <property type="entry name" value="PQQ_b-propeller_rpt"/>
</dbReference>
<sequence length="729" mass="77136">MAERVLSGRYRLVERLGAGGMGVVWRAEDLVLHREVAVKTVAGPGVTDEAAARLEREARAAAGLTDNPHVVTVHDFGRDGDTLFIVMALAAGQPLDRVLSVDGVPSPARAADWAGQVCAALEAAHSLGVVHRDIKPANAVLGPDGTVRVLDFGIAWFHPDLGLDRLSRTGGVIGSAPWMSPEQARGEEVGPASDLYALGCLLYQLLTGEPPFGGREALSQIVAHAMEVPERPSVRRPGLPAALDDLVVELLAKDPRDRPASAAVTAARLGAIARELGERETAGRPTPPPVPPATLTAPEPDRRPVRRRTVLFGVFGVVAVSSTAAVFVPQVLDGGGDPGGNSKGGTDGTSGTGTLEYRWKKTTPMEPFAAAGPVVLTRDGDDHFVAYDTKTGGERWRGPDNTGDEYSKSSSAVYVTVDDVALHCLDPATGKRRWEFAPLGAHDTTAGVSLVVAPEAVYVGIGSHVYAVDHATGHERWHYQLDNSVANVDDLWQVGGLLLARVESSDTSFVMISTFTGLPHWPRPWTAPDTIASFIGAVGDRLFFAVDGTTVVSATSGTVIQTYKNIRVSKVVPEHEVLISDLDTSVSAWSAVDGSALWTVVDARIPSVVQDTVLMNKLIGGGTTAATVGINLLSGAEVWRQSGSWLFSTLDPDQPVLLGVGAGTGMARVDPKTGALGPVRRLPDKELDYAQAYGDTVYARCFDLPYDSNHPDADRGGPRLYAVDLAKFA</sequence>
<dbReference type="EC" id="2.7.11.1" evidence="1"/>
<feature type="compositionally biased region" description="Gly residues" evidence="8">
    <location>
        <begin position="333"/>
        <end position="351"/>
    </location>
</feature>
<dbReference type="EMBL" id="CAJSLV010000048">
    <property type="protein sequence ID" value="CAG6393007.1"/>
    <property type="molecule type" value="Genomic_DNA"/>
</dbReference>
<keyword evidence="3 11" id="KW-0808">Transferase</keyword>
<dbReference type="InterPro" id="IPR011009">
    <property type="entry name" value="Kinase-like_dom_sf"/>
</dbReference>
<feature type="binding site" evidence="7">
    <location>
        <position position="39"/>
    </location>
    <ligand>
        <name>ATP</name>
        <dbReference type="ChEBI" id="CHEBI:30616"/>
    </ligand>
</feature>
<dbReference type="GO" id="GO:0004674">
    <property type="term" value="F:protein serine/threonine kinase activity"/>
    <property type="evidence" value="ECO:0007669"/>
    <property type="project" value="UniProtKB-KW"/>
</dbReference>
<feature type="region of interest" description="Disordered" evidence="8">
    <location>
        <begin position="333"/>
        <end position="354"/>
    </location>
</feature>
<dbReference type="Pfam" id="PF00069">
    <property type="entry name" value="Pkinase"/>
    <property type="match status" value="1"/>
</dbReference>
<dbReference type="InterPro" id="IPR017441">
    <property type="entry name" value="Protein_kinase_ATP_BS"/>
</dbReference>
<dbReference type="Proteomes" id="UP001152519">
    <property type="component" value="Unassembled WGS sequence"/>
</dbReference>
<dbReference type="AlphaFoldDB" id="A0A9W4DMT4"/>
<evidence type="ECO:0000256" key="9">
    <source>
        <dbReference type="SAM" id="Phobius"/>
    </source>
</evidence>
<keyword evidence="9" id="KW-0472">Membrane</keyword>
<name>A0A9W4DMT4_9ACTN</name>
<dbReference type="Pfam" id="PF13360">
    <property type="entry name" value="PQQ_2"/>
    <property type="match status" value="1"/>
</dbReference>
<evidence type="ECO:0000256" key="7">
    <source>
        <dbReference type="PROSITE-ProRule" id="PRU10141"/>
    </source>
</evidence>
<keyword evidence="2 11" id="KW-0723">Serine/threonine-protein kinase</keyword>
<dbReference type="SUPFAM" id="SSF50998">
    <property type="entry name" value="Quinoprotein alcohol dehydrogenase-like"/>
    <property type="match status" value="1"/>
</dbReference>
<feature type="transmembrane region" description="Helical" evidence="9">
    <location>
        <begin position="310"/>
        <end position="332"/>
    </location>
</feature>
<keyword evidence="6 7" id="KW-0067">ATP-binding</keyword>
<evidence type="ECO:0000256" key="4">
    <source>
        <dbReference type="ARBA" id="ARBA00022741"/>
    </source>
</evidence>
<evidence type="ECO:0000256" key="2">
    <source>
        <dbReference type="ARBA" id="ARBA00022527"/>
    </source>
</evidence>
<dbReference type="InterPro" id="IPR015943">
    <property type="entry name" value="WD40/YVTN_repeat-like_dom_sf"/>
</dbReference>
<evidence type="ECO:0000259" key="10">
    <source>
        <dbReference type="PROSITE" id="PS50011"/>
    </source>
</evidence>
<keyword evidence="9" id="KW-1133">Transmembrane helix</keyword>
<dbReference type="Gene3D" id="1.10.510.10">
    <property type="entry name" value="Transferase(Phosphotransferase) domain 1"/>
    <property type="match status" value="1"/>
</dbReference>
<gene>
    <name evidence="11" type="ORF">SCOCK_20038</name>
</gene>
<feature type="domain" description="Protein kinase" evidence="10">
    <location>
        <begin position="10"/>
        <end position="272"/>
    </location>
</feature>
<dbReference type="PROSITE" id="PS50011">
    <property type="entry name" value="PROTEIN_KINASE_DOM"/>
    <property type="match status" value="1"/>
</dbReference>
<evidence type="ECO:0000256" key="8">
    <source>
        <dbReference type="SAM" id="MobiDB-lite"/>
    </source>
</evidence>
<dbReference type="SMART" id="SM00220">
    <property type="entry name" value="S_TKc"/>
    <property type="match status" value="1"/>
</dbReference>
<evidence type="ECO:0000313" key="11">
    <source>
        <dbReference type="EMBL" id="CAG6393007.1"/>
    </source>
</evidence>
<keyword evidence="4 7" id="KW-0547">Nucleotide-binding</keyword>
<dbReference type="PROSITE" id="PS00107">
    <property type="entry name" value="PROTEIN_KINASE_ATP"/>
    <property type="match status" value="1"/>
</dbReference>
<dbReference type="PANTHER" id="PTHR43289">
    <property type="entry name" value="MITOGEN-ACTIVATED PROTEIN KINASE KINASE KINASE 20-RELATED"/>
    <property type="match status" value="1"/>
</dbReference>
<dbReference type="PANTHER" id="PTHR43289:SF6">
    <property type="entry name" value="SERINE_THREONINE-PROTEIN KINASE NEKL-3"/>
    <property type="match status" value="1"/>
</dbReference>
<feature type="region of interest" description="Disordered" evidence="8">
    <location>
        <begin position="277"/>
        <end position="302"/>
    </location>
</feature>
<dbReference type="RefSeq" id="WP_251488251.1">
    <property type="nucleotide sequence ID" value="NZ_CAJSLV010000048.1"/>
</dbReference>